<proteinExistence type="predicted"/>
<comment type="caution">
    <text evidence="1">The sequence shown here is derived from an EMBL/GenBank/DDBJ whole genome shotgun (WGS) entry which is preliminary data.</text>
</comment>
<name>A0A6I4M2W4_9SPHN</name>
<dbReference type="OrthoDB" id="7595500at2"/>
<gene>
    <name evidence="1" type="ORF">EUU23_12405</name>
</gene>
<keyword evidence="2" id="KW-1185">Reference proteome</keyword>
<dbReference type="EMBL" id="SDWJ01000002">
    <property type="protein sequence ID" value="MVZ98496.1"/>
    <property type="molecule type" value="Genomic_DNA"/>
</dbReference>
<accession>A0A6I4M2W4</accession>
<evidence type="ECO:0000313" key="2">
    <source>
        <dbReference type="Proteomes" id="UP000471147"/>
    </source>
</evidence>
<reference evidence="1 2" key="1">
    <citation type="submission" date="2019-01" db="EMBL/GenBank/DDBJ databases">
        <title>Sphingorhabdus lacus sp.nov., isolated from an oligotrophic freshwater lake.</title>
        <authorList>
            <person name="Park M."/>
        </authorList>
    </citation>
    <scope>NUCLEOTIDE SEQUENCE [LARGE SCALE GENOMIC DNA]</scope>
    <source>
        <strain evidence="1 2">IMCC26285</strain>
    </source>
</reference>
<protein>
    <submittedName>
        <fullName evidence="1">Uncharacterized protein</fullName>
    </submittedName>
</protein>
<dbReference type="Proteomes" id="UP000471147">
    <property type="component" value="Unassembled WGS sequence"/>
</dbReference>
<sequence length="265" mass="29390">MNGESKQPLLIDWRQGDIILTPFHLPVVVARENGHTKAEFLLAEYGVAIVSQTCDIVKSIANCPYVQVAPLVPVDPDEVEQILRNKKPRLIIVPGLMEKGLAIDLDSCATVKKEVIAGNERLCGCTNDASQLMLSRALGRHRGRFAFPDEFNESVARPVAEWISEKYKKQSAQGELAKSIVEVRVSTDNWDAPSFLTFYILCDGPLPKEWPKEWSDAIDRVTKKASISGAYPDPEFVVTTFADISAAEYRASVQLDWDGLSPTND</sequence>
<evidence type="ECO:0000313" key="1">
    <source>
        <dbReference type="EMBL" id="MVZ98496.1"/>
    </source>
</evidence>
<dbReference type="AlphaFoldDB" id="A0A6I4M2W4"/>
<dbReference type="RefSeq" id="WP_160354395.1">
    <property type="nucleotide sequence ID" value="NZ_SDWJ01000002.1"/>
</dbReference>
<organism evidence="1 2">
    <name type="scientific">Sphingorhabdus profundilacus</name>
    <dbReference type="NCBI Taxonomy" id="2509718"/>
    <lineage>
        <taxon>Bacteria</taxon>
        <taxon>Pseudomonadati</taxon>
        <taxon>Pseudomonadota</taxon>
        <taxon>Alphaproteobacteria</taxon>
        <taxon>Sphingomonadales</taxon>
        <taxon>Sphingomonadaceae</taxon>
        <taxon>Sphingorhabdus</taxon>
    </lineage>
</organism>